<dbReference type="PANTHER" id="PTHR28004:SF2">
    <property type="entry name" value="D-SERINE DEHYDRATASE"/>
    <property type="match status" value="1"/>
</dbReference>
<evidence type="ECO:0000313" key="4">
    <source>
        <dbReference type="EMBL" id="MEB3103151.1"/>
    </source>
</evidence>
<evidence type="ECO:0000259" key="3">
    <source>
        <dbReference type="SMART" id="SM01119"/>
    </source>
</evidence>
<dbReference type="Pfam" id="PF14031">
    <property type="entry name" value="D-ser_dehydrat"/>
    <property type="match status" value="1"/>
</dbReference>
<gene>
    <name evidence="4" type="ORF">VF724_15955</name>
</gene>
<dbReference type="InterPro" id="IPR029066">
    <property type="entry name" value="PLP-binding_barrel"/>
</dbReference>
<dbReference type="Gene3D" id="2.40.37.20">
    <property type="entry name" value="D-serine dehydratase-like domain"/>
    <property type="match status" value="1"/>
</dbReference>
<dbReference type="Pfam" id="PF01168">
    <property type="entry name" value="Ala_racemase_N"/>
    <property type="match status" value="1"/>
</dbReference>
<proteinExistence type="inferred from homology"/>
<keyword evidence="2" id="KW-0456">Lyase</keyword>
<comment type="caution">
    <text evidence="4">The sequence shown here is derived from an EMBL/GenBank/DDBJ whole genome shotgun (WGS) entry which is preliminary data.</text>
</comment>
<evidence type="ECO:0000256" key="1">
    <source>
        <dbReference type="ARBA" id="ARBA00005323"/>
    </source>
</evidence>
<reference evidence="4" key="1">
    <citation type="submission" date="2023-12" db="EMBL/GenBank/DDBJ databases">
        <title>Fervidustalea candida gen. nov., sp. nov., a novel member of the family Paenibacillaceae isolated from a geothermal area.</title>
        <authorList>
            <person name="Li W.-J."/>
            <person name="Jiao J.-Y."/>
            <person name="Chen Y."/>
        </authorList>
    </citation>
    <scope>NUCLEOTIDE SEQUENCE</scope>
    <source>
        <strain evidence="4">SYSU GA230002</strain>
    </source>
</reference>
<dbReference type="InterPro" id="IPR051466">
    <property type="entry name" value="D-amino_acid_metab_enzyme"/>
</dbReference>
<dbReference type="InterPro" id="IPR026956">
    <property type="entry name" value="D-ser_dehydrat-like_dom"/>
</dbReference>
<dbReference type="Gene3D" id="3.20.20.10">
    <property type="entry name" value="Alanine racemase"/>
    <property type="match status" value="1"/>
</dbReference>
<feature type="domain" description="D-serine dehydratase-like" evidence="3">
    <location>
        <begin position="241"/>
        <end position="333"/>
    </location>
</feature>
<dbReference type="EC" id="5.1.1.1" evidence="4"/>
<comment type="similarity">
    <text evidence="1">Belongs to the DSD1 family.</text>
</comment>
<protein>
    <submittedName>
        <fullName evidence="4">Alanine racemase</fullName>
        <ecNumber evidence="4">5.1.1.1</ecNumber>
    </submittedName>
</protein>
<dbReference type="GO" id="GO:0008784">
    <property type="term" value="F:alanine racemase activity"/>
    <property type="evidence" value="ECO:0007669"/>
    <property type="project" value="UniProtKB-EC"/>
</dbReference>
<dbReference type="InterPro" id="IPR042208">
    <property type="entry name" value="D-ser_dehydrat-like_sf"/>
</dbReference>
<sequence>MRYEEIDTPAVVIHEDIMRENVKRMQDFCEKNGYRLRPHIKSHKIPEIAHLQMDQGAAGITCQKLGEAEVMIDHGIKDILIYYNIIGSKKLERLSGLCQKAKIALAIDSLDVAREISKALVNSRGEAGILIDCNTGYDRTGVNGPEEALELAKQLMALPQLHFLGLATFPFPSGARDWFASAARLFADAGIPIQTISAGGSGFPTLSNEPIPLVTELRTGTYVFNDRTCVLNGWASFDQCALRVLTTVVSVTNDIVIVDAGSKTLTSDIRKGMTGYGYIMEFPEAEIFQFSEEHGHVDVSRCSQKPKLGDVLTVIPNHACGTMNLHDEVLRLGNDEIVGRWTVAARGKVR</sequence>
<keyword evidence="5" id="KW-1185">Reference proteome</keyword>
<dbReference type="Proteomes" id="UP001310386">
    <property type="component" value="Unassembled WGS sequence"/>
</dbReference>
<evidence type="ECO:0000256" key="2">
    <source>
        <dbReference type="ARBA" id="ARBA00023239"/>
    </source>
</evidence>
<dbReference type="SMART" id="SM01119">
    <property type="entry name" value="D-ser_dehydrat"/>
    <property type="match status" value="1"/>
</dbReference>
<dbReference type="RefSeq" id="WP_371755279.1">
    <property type="nucleotide sequence ID" value="NZ_JAYJLD010000028.1"/>
</dbReference>
<dbReference type="EMBL" id="JAYJLD010000028">
    <property type="protein sequence ID" value="MEB3103151.1"/>
    <property type="molecule type" value="Genomic_DNA"/>
</dbReference>
<keyword evidence="4" id="KW-0413">Isomerase</keyword>
<accession>A0ABU5ZKV9</accession>
<dbReference type="SUPFAM" id="SSF51419">
    <property type="entry name" value="PLP-binding barrel"/>
    <property type="match status" value="1"/>
</dbReference>
<evidence type="ECO:0000313" key="5">
    <source>
        <dbReference type="Proteomes" id="UP001310386"/>
    </source>
</evidence>
<dbReference type="InterPro" id="IPR001608">
    <property type="entry name" value="Ala_racemase_N"/>
</dbReference>
<organism evidence="4 5">
    <name type="scientific">Ferviditalea candida</name>
    <dbReference type="NCBI Taxonomy" id="3108399"/>
    <lineage>
        <taxon>Bacteria</taxon>
        <taxon>Bacillati</taxon>
        <taxon>Bacillota</taxon>
        <taxon>Bacilli</taxon>
        <taxon>Bacillales</taxon>
        <taxon>Paenibacillaceae</taxon>
        <taxon>Ferviditalea</taxon>
    </lineage>
</organism>
<dbReference type="PANTHER" id="PTHR28004">
    <property type="entry name" value="ZGC:162816-RELATED"/>
    <property type="match status" value="1"/>
</dbReference>
<name>A0ABU5ZKV9_9BACL</name>